<accession>A0A6V7VTF9</accession>
<comment type="caution">
    <text evidence="2">The sequence shown here is derived from an EMBL/GenBank/DDBJ whole genome shotgun (WGS) entry which is preliminary data.</text>
</comment>
<evidence type="ECO:0000313" key="3">
    <source>
        <dbReference type="Proteomes" id="UP000580250"/>
    </source>
</evidence>
<keyword evidence="1" id="KW-1133">Transmembrane helix</keyword>
<dbReference type="AlphaFoldDB" id="A0A6V7VTF9"/>
<dbReference type="EMBL" id="CAJEWN010000315">
    <property type="protein sequence ID" value="CAD2178227.1"/>
    <property type="molecule type" value="Genomic_DNA"/>
</dbReference>
<evidence type="ECO:0000313" key="2">
    <source>
        <dbReference type="EMBL" id="CAD2178227.1"/>
    </source>
</evidence>
<reference evidence="2 3" key="1">
    <citation type="submission" date="2020-08" db="EMBL/GenBank/DDBJ databases">
        <authorList>
            <person name="Koutsovoulos G."/>
            <person name="Danchin GJ E."/>
        </authorList>
    </citation>
    <scope>NUCLEOTIDE SEQUENCE [LARGE SCALE GENOMIC DNA]</scope>
</reference>
<proteinExistence type="predicted"/>
<keyword evidence="1" id="KW-0472">Membrane</keyword>
<feature type="transmembrane region" description="Helical" evidence="1">
    <location>
        <begin position="12"/>
        <end position="31"/>
    </location>
</feature>
<protein>
    <submittedName>
        <fullName evidence="2">Uncharacterized protein</fullName>
    </submittedName>
</protein>
<organism evidence="2 3">
    <name type="scientific">Meloidogyne enterolobii</name>
    <name type="common">Root-knot nematode worm</name>
    <name type="synonym">Meloidogyne mayaguensis</name>
    <dbReference type="NCBI Taxonomy" id="390850"/>
    <lineage>
        <taxon>Eukaryota</taxon>
        <taxon>Metazoa</taxon>
        <taxon>Ecdysozoa</taxon>
        <taxon>Nematoda</taxon>
        <taxon>Chromadorea</taxon>
        <taxon>Rhabditida</taxon>
        <taxon>Tylenchina</taxon>
        <taxon>Tylenchomorpha</taxon>
        <taxon>Tylenchoidea</taxon>
        <taxon>Meloidogynidae</taxon>
        <taxon>Meloidogyninae</taxon>
        <taxon>Meloidogyne</taxon>
    </lineage>
</organism>
<evidence type="ECO:0000256" key="1">
    <source>
        <dbReference type="SAM" id="Phobius"/>
    </source>
</evidence>
<sequence>MSNKYQKLCFYVLFYFSHLNSMITVSAIYYGSGIQNSGMGLDGQYGMSPISSYGNQIHNSGYGSQISSMSYPGYLGGLMSNTMNGIGGAMDLEVLVMVLEVWVASEDSQMG</sequence>
<name>A0A6V7VTF9_MELEN</name>
<dbReference type="Proteomes" id="UP000580250">
    <property type="component" value="Unassembled WGS sequence"/>
</dbReference>
<gene>
    <name evidence="2" type="ORF">MENT_LOCUS30155</name>
</gene>
<keyword evidence="1" id="KW-0812">Transmembrane</keyword>